<feature type="transmembrane region" description="Helical" evidence="1">
    <location>
        <begin position="12"/>
        <end position="39"/>
    </location>
</feature>
<proteinExistence type="predicted"/>
<name>A0A3B0U1K1_9ZZZZ</name>
<gene>
    <name evidence="2" type="ORF">MNBD_BACTEROID05-1223</name>
</gene>
<keyword evidence="1" id="KW-0812">Transmembrane</keyword>
<protein>
    <submittedName>
        <fullName evidence="2">Uncharacterized protein</fullName>
    </submittedName>
</protein>
<evidence type="ECO:0000256" key="1">
    <source>
        <dbReference type="SAM" id="Phobius"/>
    </source>
</evidence>
<evidence type="ECO:0000313" key="2">
    <source>
        <dbReference type="EMBL" id="VAW14674.1"/>
    </source>
</evidence>
<feature type="transmembrane region" description="Helical" evidence="1">
    <location>
        <begin position="45"/>
        <end position="64"/>
    </location>
</feature>
<dbReference type="EMBL" id="UOEN01000232">
    <property type="protein sequence ID" value="VAW14674.1"/>
    <property type="molecule type" value="Genomic_DNA"/>
</dbReference>
<reference evidence="2" key="1">
    <citation type="submission" date="2018-06" db="EMBL/GenBank/DDBJ databases">
        <authorList>
            <person name="Zhirakovskaya E."/>
        </authorList>
    </citation>
    <scope>NUCLEOTIDE SEQUENCE</scope>
</reference>
<dbReference type="AlphaFoldDB" id="A0A3B0U1K1"/>
<keyword evidence="1" id="KW-1133">Transmembrane helix</keyword>
<feature type="non-terminal residue" evidence="2">
    <location>
        <position position="65"/>
    </location>
</feature>
<accession>A0A3B0U1K1</accession>
<sequence>MKKTLLFLRVHWLKILGISIFGGIFIFGIYGAIIGFQAFGALEPFTKRMMLGQMALMGVMFFMVH</sequence>
<keyword evidence="1" id="KW-0472">Membrane</keyword>
<organism evidence="2">
    <name type="scientific">hydrothermal vent metagenome</name>
    <dbReference type="NCBI Taxonomy" id="652676"/>
    <lineage>
        <taxon>unclassified sequences</taxon>
        <taxon>metagenomes</taxon>
        <taxon>ecological metagenomes</taxon>
    </lineage>
</organism>